<comment type="function">
    <text evidence="7">Catalyzes the hydrolysis of inorganic pyrophosphate (PPi) forming two phosphate ions.</text>
</comment>
<feature type="binding site" evidence="7">
    <location>
        <position position="65"/>
    </location>
    <ligand>
        <name>Mg(2+)</name>
        <dbReference type="ChEBI" id="CHEBI:18420"/>
        <label>1</label>
    </ligand>
</feature>
<sequence length="177" mass="20135">MSFTKVKIGNSAPEKINVVVEIPRGSHHKYEYDEDMHEIKLDRVLHSSVFYPTDYGFIPDTRGGDGDHLDVLVIISEPAFPGCVMSVRPIGVLDMADDKGEDYKIIAVCDTDPRLTNINSLEDLDEHYKNEIMHFFEVYKQLENKEVDVKGWLGKEEAYKIISTGIDKYQAEGNSHI</sequence>
<gene>
    <name evidence="7" type="primary">ppa</name>
    <name evidence="8" type="ORF">E6Q11_04525</name>
</gene>
<comment type="similarity">
    <text evidence="7">Belongs to the PPase family.</text>
</comment>
<dbReference type="EC" id="3.6.1.1" evidence="7"/>
<dbReference type="GO" id="GO:0006796">
    <property type="term" value="P:phosphate-containing compound metabolic process"/>
    <property type="evidence" value="ECO:0007669"/>
    <property type="project" value="InterPro"/>
</dbReference>
<keyword evidence="3 7" id="KW-0479">Metal-binding</keyword>
<accession>A0A5C7J7J0</accession>
<dbReference type="InterPro" id="IPR008162">
    <property type="entry name" value="Pyrophosphatase"/>
</dbReference>
<dbReference type="AlphaFoldDB" id="A0A5C7J7J0"/>
<comment type="catalytic activity">
    <reaction evidence="6 7">
        <text>diphosphate + H2O = 2 phosphate + H(+)</text>
        <dbReference type="Rhea" id="RHEA:24576"/>
        <dbReference type="ChEBI" id="CHEBI:15377"/>
        <dbReference type="ChEBI" id="CHEBI:15378"/>
        <dbReference type="ChEBI" id="CHEBI:33019"/>
        <dbReference type="ChEBI" id="CHEBI:43474"/>
        <dbReference type="EC" id="3.6.1.1"/>
    </reaction>
</comment>
<dbReference type="InterPro" id="IPR036649">
    <property type="entry name" value="Pyrophosphatase_sf"/>
</dbReference>
<dbReference type="SUPFAM" id="SSF50324">
    <property type="entry name" value="Inorganic pyrophosphatase"/>
    <property type="match status" value="1"/>
</dbReference>
<dbReference type="GO" id="GO:0005737">
    <property type="term" value="C:cytoplasm"/>
    <property type="evidence" value="ECO:0007669"/>
    <property type="project" value="UniProtKB-SubCell"/>
</dbReference>
<evidence type="ECO:0000256" key="4">
    <source>
        <dbReference type="ARBA" id="ARBA00022801"/>
    </source>
</evidence>
<evidence type="ECO:0000256" key="1">
    <source>
        <dbReference type="ARBA" id="ARBA00001946"/>
    </source>
</evidence>
<dbReference type="GO" id="GO:0004427">
    <property type="term" value="F:inorganic diphosphate phosphatase activity"/>
    <property type="evidence" value="ECO:0007669"/>
    <property type="project" value="UniProtKB-UniRule"/>
</dbReference>
<protein>
    <recommendedName>
        <fullName evidence="7">Inorganic pyrophosphatase</fullName>
        <ecNumber evidence="7">3.6.1.1</ecNumber>
    </recommendedName>
    <alternativeName>
        <fullName evidence="7">Pyrophosphate phospho-hydrolase</fullName>
        <shortName evidence="7">PPase</shortName>
    </alternativeName>
</protein>
<comment type="subcellular location">
    <subcellularLocation>
        <location evidence="7">Cytoplasm</location>
    </subcellularLocation>
</comment>
<dbReference type="HAMAP" id="MF_00209">
    <property type="entry name" value="Inorganic_PPase"/>
    <property type="match status" value="1"/>
</dbReference>
<comment type="caution">
    <text evidence="8">The sequence shown here is derived from an EMBL/GenBank/DDBJ whole genome shotgun (WGS) entry which is preliminary data.</text>
</comment>
<dbReference type="CDD" id="cd00412">
    <property type="entry name" value="pyrophosphatase"/>
    <property type="match status" value="1"/>
</dbReference>
<evidence type="ECO:0000313" key="9">
    <source>
        <dbReference type="Proteomes" id="UP000321026"/>
    </source>
</evidence>
<evidence type="ECO:0000256" key="2">
    <source>
        <dbReference type="ARBA" id="ARBA00022490"/>
    </source>
</evidence>
<evidence type="ECO:0000256" key="7">
    <source>
        <dbReference type="HAMAP-Rule" id="MF_00209"/>
    </source>
</evidence>
<feature type="binding site" evidence="7">
    <location>
        <position position="55"/>
    </location>
    <ligand>
        <name>substrate</name>
    </ligand>
</feature>
<comment type="subunit">
    <text evidence="7">Homohexamer.</text>
</comment>
<feature type="binding site" evidence="7">
    <location>
        <position position="70"/>
    </location>
    <ligand>
        <name>Mg(2+)</name>
        <dbReference type="ChEBI" id="CHEBI:18420"/>
        <label>2</label>
    </ligand>
</feature>
<feature type="binding site" evidence="7">
    <location>
        <position position="29"/>
    </location>
    <ligand>
        <name>substrate</name>
    </ligand>
</feature>
<dbReference type="FunFam" id="3.90.80.10:FF:000003">
    <property type="entry name" value="Inorganic pyrophosphatase"/>
    <property type="match status" value="1"/>
</dbReference>
<dbReference type="EMBL" id="SSDS01000072">
    <property type="protein sequence ID" value="TXG76496.1"/>
    <property type="molecule type" value="Genomic_DNA"/>
</dbReference>
<dbReference type="Proteomes" id="UP000321026">
    <property type="component" value="Unassembled WGS sequence"/>
</dbReference>
<dbReference type="PANTHER" id="PTHR10286">
    <property type="entry name" value="INORGANIC PYROPHOSPHATASE"/>
    <property type="match status" value="1"/>
</dbReference>
<dbReference type="GO" id="GO:0000287">
    <property type="term" value="F:magnesium ion binding"/>
    <property type="evidence" value="ECO:0007669"/>
    <property type="project" value="UniProtKB-UniRule"/>
</dbReference>
<feature type="binding site" evidence="7">
    <location>
        <position position="43"/>
    </location>
    <ligand>
        <name>substrate</name>
    </ligand>
</feature>
<dbReference type="Gene3D" id="3.90.80.10">
    <property type="entry name" value="Inorganic pyrophosphatase"/>
    <property type="match status" value="1"/>
</dbReference>
<keyword evidence="4 7" id="KW-0378">Hydrolase</keyword>
<evidence type="ECO:0000256" key="5">
    <source>
        <dbReference type="ARBA" id="ARBA00022842"/>
    </source>
</evidence>
<organism evidence="8 9">
    <name type="scientific">Candidatus Dojkabacteria bacterium</name>
    <dbReference type="NCBI Taxonomy" id="2099670"/>
    <lineage>
        <taxon>Bacteria</taxon>
        <taxon>Candidatus Dojkabacteria</taxon>
    </lineage>
</organism>
<evidence type="ECO:0000313" key="8">
    <source>
        <dbReference type="EMBL" id="TXG76496.1"/>
    </source>
</evidence>
<evidence type="ECO:0000256" key="3">
    <source>
        <dbReference type="ARBA" id="ARBA00022723"/>
    </source>
</evidence>
<evidence type="ECO:0000256" key="6">
    <source>
        <dbReference type="ARBA" id="ARBA00047820"/>
    </source>
</evidence>
<proteinExistence type="inferred from homology"/>
<keyword evidence="2 7" id="KW-0963">Cytoplasm</keyword>
<name>A0A5C7J7J0_9BACT</name>
<comment type="cofactor">
    <cofactor evidence="1 7">
        <name>Mg(2+)</name>
        <dbReference type="ChEBI" id="CHEBI:18420"/>
    </cofactor>
</comment>
<keyword evidence="5 7" id="KW-0460">Magnesium</keyword>
<dbReference type="Pfam" id="PF00719">
    <property type="entry name" value="Pyrophosphatase"/>
    <property type="match status" value="1"/>
</dbReference>
<feature type="binding site" evidence="7">
    <location>
        <position position="102"/>
    </location>
    <ligand>
        <name>Mg(2+)</name>
        <dbReference type="ChEBI" id="CHEBI:18420"/>
        <label>1</label>
    </ligand>
</feature>
<reference evidence="8 9" key="1">
    <citation type="submission" date="2018-09" db="EMBL/GenBank/DDBJ databases">
        <title>Metagenome Assembled Genomes from an Advanced Water Purification Facility.</title>
        <authorList>
            <person name="Stamps B.W."/>
            <person name="Spear J.R."/>
        </authorList>
    </citation>
    <scope>NUCLEOTIDE SEQUENCE [LARGE SCALE GENOMIC DNA]</scope>
    <source>
        <strain evidence="8">Bin_63_2</strain>
    </source>
</reference>
<feature type="binding site" evidence="7">
    <location>
        <position position="70"/>
    </location>
    <ligand>
        <name>Mg(2+)</name>
        <dbReference type="ChEBI" id="CHEBI:18420"/>
        <label>1</label>
    </ligand>
</feature>
<feature type="binding site" evidence="7">
    <location>
        <position position="139"/>
    </location>
    <ligand>
        <name>substrate</name>
    </ligand>
</feature>